<protein>
    <recommendedName>
        <fullName evidence="4">Ecp2 effector protein domain-containing protein</fullName>
    </recommendedName>
</protein>
<evidence type="ECO:0008006" key="4">
    <source>
        <dbReference type="Google" id="ProtNLM"/>
    </source>
</evidence>
<evidence type="ECO:0000313" key="2">
    <source>
        <dbReference type="EMBL" id="OJJ05332.1"/>
    </source>
</evidence>
<accession>A0A1L9PV68</accession>
<dbReference type="AlphaFoldDB" id="A0A1L9PV68"/>
<evidence type="ECO:0000313" key="3">
    <source>
        <dbReference type="Proteomes" id="UP000184073"/>
    </source>
</evidence>
<feature type="chain" id="PRO_5013381444" description="Ecp2 effector protein domain-containing protein" evidence="1">
    <location>
        <begin position="19"/>
        <end position="123"/>
    </location>
</feature>
<dbReference type="PANTHER" id="PTHR35605:SF1">
    <property type="entry name" value="ECP2 EFFECTOR PROTEIN DOMAIN-CONTAINING PROTEIN-RELATED"/>
    <property type="match status" value="1"/>
</dbReference>
<dbReference type="OrthoDB" id="4492661at2759"/>
<dbReference type="RefSeq" id="XP_040671094.1">
    <property type="nucleotide sequence ID" value="XM_040808361.1"/>
</dbReference>
<dbReference type="VEuPathDB" id="FungiDB:ASPVEDRAFT_153566"/>
<proteinExistence type="predicted"/>
<gene>
    <name evidence="2" type="ORF">ASPVEDRAFT_153566</name>
</gene>
<keyword evidence="1" id="KW-0732">Signal</keyword>
<evidence type="ECO:0000256" key="1">
    <source>
        <dbReference type="SAM" id="SignalP"/>
    </source>
</evidence>
<dbReference type="EMBL" id="KV878132">
    <property type="protein sequence ID" value="OJJ05332.1"/>
    <property type="molecule type" value="Genomic_DNA"/>
</dbReference>
<dbReference type="PANTHER" id="PTHR35605">
    <property type="entry name" value="ECP2 EFFECTOR PROTEIN DOMAIN-CONTAINING PROTEIN-RELATED"/>
    <property type="match status" value="1"/>
</dbReference>
<sequence length="123" mass="12935">MKWQSLLLLGALASPSIAGTDTIDCDIDADKCDVGDAVAGEKYLRGLSGQPVARAGKCNRVSCSWGAGIYVCSNDNKDHTLNSWETVADVTAKVLGRCLDATRVKGRLSSSDGWGVIVQKASC</sequence>
<reference evidence="3" key="1">
    <citation type="journal article" date="2017" name="Genome Biol.">
        <title>Comparative genomics reveals high biological diversity and specific adaptations in the industrially and medically important fungal genus Aspergillus.</title>
        <authorList>
            <person name="de Vries R.P."/>
            <person name="Riley R."/>
            <person name="Wiebenga A."/>
            <person name="Aguilar-Osorio G."/>
            <person name="Amillis S."/>
            <person name="Uchima C.A."/>
            <person name="Anderluh G."/>
            <person name="Asadollahi M."/>
            <person name="Askin M."/>
            <person name="Barry K."/>
            <person name="Battaglia E."/>
            <person name="Bayram O."/>
            <person name="Benocci T."/>
            <person name="Braus-Stromeyer S.A."/>
            <person name="Caldana C."/>
            <person name="Canovas D."/>
            <person name="Cerqueira G.C."/>
            <person name="Chen F."/>
            <person name="Chen W."/>
            <person name="Choi C."/>
            <person name="Clum A."/>
            <person name="Dos Santos R.A."/>
            <person name="Damasio A.R."/>
            <person name="Diallinas G."/>
            <person name="Emri T."/>
            <person name="Fekete E."/>
            <person name="Flipphi M."/>
            <person name="Freyberg S."/>
            <person name="Gallo A."/>
            <person name="Gournas C."/>
            <person name="Habgood R."/>
            <person name="Hainaut M."/>
            <person name="Harispe M.L."/>
            <person name="Henrissat B."/>
            <person name="Hilden K.S."/>
            <person name="Hope R."/>
            <person name="Hossain A."/>
            <person name="Karabika E."/>
            <person name="Karaffa L."/>
            <person name="Karanyi Z."/>
            <person name="Krasevec N."/>
            <person name="Kuo A."/>
            <person name="Kusch H."/>
            <person name="LaButti K."/>
            <person name="Lagendijk E.L."/>
            <person name="Lapidus A."/>
            <person name="Levasseur A."/>
            <person name="Lindquist E."/>
            <person name="Lipzen A."/>
            <person name="Logrieco A.F."/>
            <person name="MacCabe A."/>
            <person name="Maekelae M.R."/>
            <person name="Malavazi I."/>
            <person name="Melin P."/>
            <person name="Meyer V."/>
            <person name="Mielnichuk N."/>
            <person name="Miskei M."/>
            <person name="Molnar A.P."/>
            <person name="Mule G."/>
            <person name="Ngan C.Y."/>
            <person name="Orejas M."/>
            <person name="Orosz E."/>
            <person name="Ouedraogo J.P."/>
            <person name="Overkamp K.M."/>
            <person name="Park H.-S."/>
            <person name="Perrone G."/>
            <person name="Piumi F."/>
            <person name="Punt P.J."/>
            <person name="Ram A.F."/>
            <person name="Ramon A."/>
            <person name="Rauscher S."/>
            <person name="Record E."/>
            <person name="Riano-Pachon D.M."/>
            <person name="Robert V."/>
            <person name="Roehrig J."/>
            <person name="Ruller R."/>
            <person name="Salamov A."/>
            <person name="Salih N.S."/>
            <person name="Samson R.A."/>
            <person name="Sandor E."/>
            <person name="Sanguinetti M."/>
            <person name="Schuetze T."/>
            <person name="Sepcic K."/>
            <person name="Shelest E."/>
            <person name="Sherlock G."/>
            <person name="Sophianopoulou V."/>
            <person name="Squina F.M."/>
            <person name="Sun H."/>
            <person name="Susca A."/>
            <person name="Todd R.B."/>
            <person name="Tsang A."/>
            <person name="Unkles S.E."/>
            <person name="van de Wiele N."/>
            <person name="van Rossen-Uffink D."/>
            <person name="Oliveira J.V."/>
            <person name="Vesth T.C."/>
            <person name="Visser J."/>
            <person name="Yu J.-H."/>
            <person name="Zhou M."/>
            <person name="Andersen M.R."/>
            <person name="Archer D.B."/>
            <person name="Baker S.E."/>
            <person name="Benoit I."/>
            <person name="Brakhage A.A."/>
            <person name="Braus G.H."/>
            <person name="Fischer R."/>
            <person name="Frisvad J.C."/>
            <person name="Goldman G.H."/>
            <person name="Houbraken J."/>
            <person name="Oakley B."/>
            <person name="Pocsi I."/>
            <person name="Scazzocchio C."/>
            <person name="Seiboth B."/>
            <person name="vanKuyk P.A."/>
            <person name="Wortman J."/>
            <person name="Dyer P.S."/>
            <person name="Grigoriev I.V."/>
        </authorList>
    </citation>
    <scope>NUCLEOTIDE SEQUENCE [LARGE SCALE GENOMIC DNA]</scope>
    <source>
        <strain evidence="3">CBS 583.65</strain>
    </source>
</reference>
<keyword evidence="3" id="KW-1185">Reference proteome</keyword>
<feature type="signal peptide" evidence="1">
    <location>
        <begin position="1"/>
        <end position="18"/>
    </location>
</feature>
<dbReference type="Proteomes" id="UP000184073">
    <property type="component" value="Unassembled WGS sequence"/>
</dbReference>
<dbReference type="GeneID" id="63723872"/>
<name>A0A1L9PV68_ASPVE</name>
<organism evidence="2 3">
    <name type="scientific">Aspergillus versicolor CBS 583.65</name>
    <dbReference type="NCBI Taxonomy" id="1036611"/>
    <lineage>
        <taxon>Eukaryota</taxon>
        <taxon>Fungi</taxon>
        <taxon>Dikarya</taxon>
        <taxon>Ascomycota</taxon>
        <taxon>Pezizomycotina</taxon>
        <taxon>Eurotiomycetes</taxon>
        <taxon>Eurotiomycetidae</taxon>
        <taxon>Eurotiales</taxon>
        <taxon>Aspergillaceae</taxon>
        <taxon>Aspergillus</taxon>
        <taxon>Aspergillus subgen. Nidulantes</taxon>
    </lineage>
</organism>